<dbReference type="Proteomes" id="UP000625780">
    <property type="component" value="Unassembled WGS sequence"/>
</dbReference>
<dbReference type="NCBIfam" id="TIGR04131">
    <property type="entry name" value="Bac_Flav_CTERM"/>
    <property type="match status" value="1"/>
</dbReference>
<evidence type="ECO:0000313" key="2">
    <source>
        <dbReference type="Proteomes" id="UP000625780"/>
    </source>
</evidence>
<gene>
    <name evidence="1" type="primary">sprB</name>
    <name evidence="1" type="ORF">GCM10011361_25450</name>
</gene>
<evidence type="ECO:0000313" key="1">
    <source>
        <dbReference type="EMBL" id="GGD57894.1"/>
    </source>
</evidence>
<dbReference type="SUPFAM" id="SSF117074">
    <property type="entry name" value="Hypothetical protein PA1324"/>
    <property type="match status" value="1"/>
</dbReference>
<proteinExistence type="predicted"/>
<dbReference type="EMBL" id="BMFH01000002">
    <property type="protein sequence ID" value="GGD57894.1"/>
    <property type="molecule type" value="Genomic_DNA"/>
</dbReference>
<dbReference type="Pfam" id="PF13585">
    <property type="entry name" value="CHU_C"/>
    <property type="match status" value="1"/>
</dbReference>
<keyword evidence="2" id="KW-1185">Reference proteome</keyword>
<organism evidence="1 2">
    <name type="scientific">Muriicola marianensis</name>
    <dbReference type="NCBI Taxonomy" id="1324801"/>
    <lineage>
        <taxon>Bacteria</taxon>
        <taxon>Pseudomonadati</taxon>
        <taxon>Bacteroidota</taxon>
        <taxon>Flavobacteriia</taxon>
        <taxon>Flavobacteriales</taxon>
        <taxon>Flavobacteriaceae</taxon>
        <taxon>Muriicola</taxon>
    </lineage>
</organism>
<dbReference type="InterPro" id="IPR025667">
    <property type="entry name" value="SprB_repeat"/>
</dbReference>
<dbReference type="RefSeq" id="WP_188371148.1">
    <property type="nucleotide sequence ID" value="NZ_BMFH01000002.1"/>
</dbReference>
<name>A0ABQ1R6N5_9FLAO</name>
<reference evidence="2" key="1">
    <citation type="journal article" date="2019" name="Int. J. Syst. Evol. Microbiol.">
        <title>The Global Catalogue of Microorganisms (GCM) 10K type strain sequencing project: providing services to taxonomists for standard genome sequencing and annotation.</title>
        <authorList>
            <consortium name="The Broad Institute Genomics Platform"/>
            <consortium name="The Broad Institute Genome Sequencing Center for Infectious Disease"/>
            <person name="Wu L."/>
            <person name="Ma J."/>
        </authorList>
    </citation>
    <scope>NUCLEOTIDE SEQUENCE [LARGE SCALE GENOMIC DNA]</scope>
    <source>
        <strain evidence="2">CGMCC 1.12606</strain>
    </source>
</reference>
<sequence length="2779" mass="292245">MLPKKIRHFSYALLWLALFVIGTSAIANPSVLKLVSSLDGTSLFADVSEEAAAVEEVTESAESLGLSEDFFAPAAPMFVTIIQGANEEVTCPNDGSTLAKFFLCGTSDVRTITLSQSGSSYEWQKLDPNRCAASVIEDCANTNNTCYDTVGTGATYNLSTSGEFRVRVDGGQYYYFKSTLNPLNPQLIKEDIICGNPGRVEITNVPAGYEYSLNTPAGPYQDTPYFDITAPGSYMVYVRLKNVSSSSCVFPSNSVTVQDLNINVDVTANDILCSGQLGSIDVQVTGVPGFYTYRLIKNSVTVDTFGPDAASNYTFANVSPGTYSVRVETNKCNELITLDVNSDPIVIGNGISPIAVSATANDSFGCGAATVDVTINTSGGTPPYRYSLDGGGSFSAPYASTAVFTVTSAGTYPILVEDANGCQRSASVDVEDLPPPVFTVTTQDANCGGANDGRITVNVTNGYGYNLEFSNNNGASYQGSNVFNGLAPGSYDVMIRYQQGSFVCTTPATAETVGTPSNITATATPDSVPTCLNENGGQITISGVSGGTPPYDYSIGAGFSATTVFTNLGVGTYTPQIRDANGCVQSLAPIVFNPLDKPTDMDFTISSIDCLTSTASVTVAVTDGTAPFVYEIIAPAASAVNNGNNPVFTGLGLGTYTFRVTDNEGCSYDEVFAITDISSISVQAQATKVVTCVGDSDGEGRFLVDGFATTYSYSIDGGPLNTGESNGIISLTGLSAGSYVINVTDEDTNCTDTATLVIQEPATAFAISSLNVNPMSCQNGNIGSVTINTVGGWGGNRYTLIQPDLSVRGPKNGNTFSNLSQDGLYQVSVTDANGCTVTDSFTLTSLSAPVLTLDAATDYCYDNVDAATIVVNAAGGLPPYEFRINGGPWVGASTFNGLTPNTYTVQVRDANDCRDDVTLTIEPEISATAVTITELNCGGPPAEIQVSISNGYPSGGNYDIYEVSIDGAPYTSDSNPITGNSLVYSIPNDGSITTDTTFQFLVSDSRGCTTETNVVTISPPESIAGTAVPTHTTCGDDNGIITLVPDTNFGVPPYEFSDNGGATFGTQNVFSGYAPGVYNTFMIRDSRGCTTPLLSATINASVPVDATVVANDALCAAGTTFGSIDVTAVANGNPDYTYIIQDINGVTVATVGPTASTTVNFPNLIPGTYTVITQDASGCEDRDTVTIIQNQIDLVPVATTTPPDCTTAFTYIVDIVGGTPPYQIGLLGGPLGPPNVDIDTHDFTGQIAYGVTYFVEVIDALGCRYIEQIDPILGPNPISVVATATSAACAPNADGSIDFQVAGIGSPADITIQLQDTNTGAIISGPTVLNNEPIPYNGSFTGLPAGNYQVLVEDNNTSCQASTLVDIVPNVPAIVIDSNLPATCNVGALVTVRGNGGTPPYGFAYVPSGNPAPAVFTPQTTYEIPGPYPANYDFYVEDSFGCTSFTTVTVTAEPGVPVPTVDVVNQCTAVANYTIDVTSPLSTGSGLPDETFQYDIGGGFQTSPNFVVPNPGDYTITVRDGNGCTNTVIARVFDFFAITADATSEPTCNAGDGVITVNTSGGSGNFQYELDDGINPPLVQVNDPVFINIAPGTYSILVTDLDSNTVPLCTDTATVDVTVVTNPVISATPMGDVTCNGANDGFIDVELQPGTDTDSPFTYVLYDGSTTTVLAGPQGSSLFDNLSPGTYQVEVISDRGCTDRSGDVIITEPTPLQINAVNTDFTCDPNSNRFNTATITIYTDTNGDGTGVDTGTAPYTYSMNDGTPAFDGTNFQTSNTFEVIDNGTNQTIILTARDQNGCEITDTITINAPTDLTFTYNVNPLTCDASGVGVNPGSIEIIVDQGPGNYDVEILPLGSAAVQNSGGTDRVIWSIDTPGDYIFTVTDVGNAGCSYLTAVVNVPEYNTIDAVIAEVKPVTCFNGTDGEISIQINDYTGVYNYEVFSRDNAGVETSTGVTGTFDTAAPGQNPGVITGLPAGNLVVHVEALDDPYCDTVSNVATVRQPDRALTVTAQQTAEVTCAIPGLGEIFLTGDGGWGGFEYQVIAPDGSTILQDFPSTNRTITDLSDGTYTINVRDAEGCTATNTITLLLPTPIYADIQITSPLRCNNDNDAVIEAFNVSGGQGPGNYLYQLNRLSNGTSSGLQTTPSFANLSSGDYTITVFDGWSCSYTTIPITITDPEVVVAELVELQPPGCGDFGIMELTITNPEPGVSYFYRRSGTSDPFLPLSTVDPLAISVQITEDITLDPGPFQYDVQNSNGCPFEISNQISLDPAAPLVINLDLTNATINCAGEATGIIRSEAFGGIGNYVYTLLNSDVPPVPTAGNTVRSAQSSGIFRNLGPGTYWVFAQSGGCTAISTPITIVDPPPLVLDYIEAVPVSCFGDVDGHLIIEASGGTGVIRYSIADQLSEFFEGDDPMFPNRKTFTDLAPRSYEVIIQDDLGCTITQTITITEPTELVAGIGNSIPETCLGDEDGAVTVFVNGGTPPYEFALNSNDPADFAPNPTMTFTDLRGGETYVIFIRDSRGCETNVVVPVDIGVDLQPEAVVNYGCDGIFPNNTAVVNLADTSQYADLLFALDPADPTDAITAQADVVRNWGDLTAGDHTVYIYHSNGCSTFVDFTIDAYDPLTLDLFKSGPNELTATATGGFGGYEFYFQGVNQGSLNTYEVNEDATVTVRVVDAGGCEAIMSIPFDFTGMLDIPNFFTPDGDNNNDLWFPRNREFFPNIEVKIYDRYGRVVAVLDQVSGWDGTYDGREVPTGDYWYVVNANDKEKQQYVGHFTLYR</sequence>
<accession>A0ABQ1R6N5</accession>
<dbReference type="InterPro" id="IPR026341">
    <property type="entry name" value="T9SS_type_B"/>
</dbReference>
<comment type="caution">
    <text evidence="1">The sequence shown here is derived from an EMBL/GenBank/DDBJ whole genome shotgun (WGS) entry which is preliminary data.</text>
</comment>
<protein>
    <submittedName>
        <fullName evidence="1">T9SS C-terminal target domain-containing protein</fullName>
    </submittedName>
</protein>
<dbReference type="Pfam" id="PF13573">
    <property type="entry name" value="SprB"/>
    <property type="match status" value="6"/>
</dbReference>